<gene>
    <name evidence="16" type="ORF">SDRG_01998</name>
</gene>
<feature type="region of interest" description="Disordered" evidence="11">
    <location>
        <begin position="1"/>
        <end position="36"/>
    </location>
</feature>
<reference evidence="16 17" key="1">
    <citation type="submission" date="2012-04" db="EMBL/GenBank/DDBJ databases">
        <title>The Genome Sequence of Saprolegnia declina VS20.</title>
        <authorList>
            <consortium name="The Broad Institute Genome Sequencing Platform"/>
            <person name="Russ C."/>
            <person name="Nusbaum C."/>
            <person name="Tyler B."/>
            <person name="van West P."/>
            <person name="Dieguez-Uribeondo J."/>
            <person name="de Bruijn I."/>
            <person name="Tripathy S."/>
            <person name="Jiang R."/>
            <person name="Young S.K."/>
            <person name="Zeng Q."/>
            <person name="Gargeya S."/>
            <person name="Fitzgerald M."/>
            <person name="Haas B."/>
            <person name="Abouelleil A."/>
            <person name="Alvarado L."/>
            <person name="Arachchi H.M."/>
            <person name="Berlin A."/>
            <person name="Chapman S.B."/>
            <person name="Goldberg J."/>
            <person name="Griggs A."/>
            <person name="Gujja S."/>
            <person name="Hansen M."/>
            <person name="Howarth C."/>
            <person name="Imamovic A."/>
            <person name="Larimer J."/>
            <person name="McCowen C."/>
            <person name="Montmayeur A."/>
            <person name="Murphy C."/>
            <person name="Neiman D."/>
            <person name="Pearson M."/>
            <person name="Priest M."/>
            <person name="Roberts A."/>
            <person name="Saif S."/>
            <person name="Shea T."/>
            <person name="Sisk P."/>
            <person name="Sykes S."/>
            <person name="Wortman J."/>
            <person name="Nusbaum C."/>
            <person name="Birren B."/>
        </authorList>
    </citation>
    <scope>NUCLEOTIDE SEQUENCE [LARGE SCALE GENOMIC DNA]</scope>
    <source>
        <strain evidence="16 17">VS20</strain>
    </source>
</reference>
<proteinExistence type="predicted"/>
<dbReference type="AlphaFoldDB" id="T0R3M6"/>
<evidence type="ECO:0000259" key="13">
    <source>
        <dbReference type="Pfam" id="PF00520"/>
    </source>
</evidence>
<dbReference type="InterPro" id="IPR003929">
    <property type="entry name" value="K_chnl_BK_asu"/>
</dbReference>
<protein>
    <recommendedName>
        <fullName evidence="18">Ion transport domain-containing protein</fullName>
    </recommendedName>
</protein>
<dbReference type="InterPro" id="IPR003148">
    <property type="entry name" value="RCK_N"/>
</dbReference>
<evidence type="ECO:0000256" key="2">
    <source>
        <dbReference type="ARBA" id="ARBA00022448"/>
    </source>
</evidence>
<evidence type="ECO:0000256" key="10">
    <source>
        <dbReference type="ARBA" id="ARBA00023303"/>
    </source>
</evidence>
<feature type="transmembrane region" description="Helical" evidence="12">
    <location>
        <begin position="351"/>
        <end position="368"/>
    </location>
</feature>
<dbReference type="PANTHER" id="PTHR10027">
    <property type="entry name" value="CALCIUM-ACTIVATED POTASSIUM CHANNEL ALPHA CHAIN"/>
    <property type="match status" value="1"/>
</dbReference>
<dbReference type="PANTHER" id="PTHR10027:SF10">
    <property type="entry name" value="SLOWPOKE 2, ISOFORM D"/>
    <property type="match status" value="1"/>
</dbReference>
<dbReference type="Proteomes" id="UP000030762">
    <property type="component" value="Unassembled WGS sequence"/>
</dbReference>
<keyword evidence="3" id="KW-0633">Potassium transport</keyword>
<evidence type="ECO:0000256" key="5">
    <source>
        <dbReference type="ARBA" id="ARBA00022826"/>
    </source>
</evidence>
<keyword evidence="7 12" id="KW-1133">Transmembrane helix</keyword>
<dbReference type="PRINTS" id="PR00169">
    <property type="entry name" value="KCHANNEL"/>
</dbReference>
<evidence type="ECO:0000256" key="9">
    <source>
        <dbReference type="ARBA" id="ARBA00023136"/>
    </source>
</evidence>
<keyword evidence="10" id="KW-0407">Ion channel</keyword>
<evidence type="ECO:0000313" key="16">
    <source>
        <dbReference type="EMBL" id="EQC40935.1"/>
    </source>
</evidence>
<feature type="domain" description="Ion transport" evidence="13">
    <location>
        <begin position="170"/>
        <end position="363"/>
    </location>
</feature>
<dbReference type="Pfam" id="PF22614">
    <property type="entry name" value="Slo-like_RCK"/>
    <property type="match status" value="2"/>
</dbReference>
<keyword evidence="9 12" id="KW-0472">Membrane</keyword>
<evidence type="ECO:0000256" key="11">
    <source>
        <dbReference type="SAM" id="MobiDB-lite"/>
    </source>
</evidence>
<dbReference type="SUPFAM" id="SSF81324">
    <property type="entry name" value="Voltage-gated potassium channels"/>
    <property type="match status" value="1"/>
</dbReference>
<feature type="transmembrane region" description="Helical" evidence="12">
    <location>
        <begin position="288"/>
        <end position="311"/>
    </location>
</feature>
<keyword evidence="5" id="KW-0631">Potassium channel</keyword>
<dbReference type="InterPro" id="IPR005821">
    <property type="entry name" value="Ion_trans_dom"/>
</dbReference>
<keyword evidence="4 12" id="KW-0812">Transmembrane</keyword>
<dbReference type="GO" id="GO:0005267">
    <property type="term" value="F:potassium channel activity"/>
    <property type="evidence" value="ECO:0007669"/>
    <property type="project" value="UniProtKB-KW"/>
</dbReference>
<dbReference type="eggNOG" id="KOG1420">
    <property type="taxonomic scope" value="Eukaryota"/>
</dbReference>
<dbReference type="GeneID" id="19942725"/>
<evidence type="ECO:0000256" key="1">
    <source>
        <dbReference type="ARBA" id="ARBA00004141"/>
    </source>
</evidence>
<dbReference type="Gene3D" id="1.10.287.70">
    <property type="match status" value="1"/>
</dbReference>
<dbReference type="Pfam" id="PF03493">
    <property type="entry name" value="BK_channel_a"/>
    <property type="match status" value="1"/>
</dbReference>
<evidence type="ECO:0000256" key="12">
    <source>
        <dbReference type="SAM" id="Phobius"/>
    </source>
</evidence>
<dbReference type="InterPro" id="IPR027359">
    <property type="entry name" value="Volt_channel_dom_sf"/>
</dbReference>
<feature type="compositionally biased region" description="Basic and acidic residues" evidence="11">
    <location>
        <begin position="21"/>
        <end position="36"/>
    </location>
</feature>
<evidence type="ECO:0000256" key="8">
    <source>
        <dbReference type="ARBA" id="ARBA00023065"/>
    </source>
</evidence>
<feature type="domain" description="RCK N-terminal" evidence="15">
    <location>
        <begin position="744"/>
        <end position="844"/>
    </location>
</feature>
<dbReference type="Pfam" id="PF00520">
    <property type="entry name" value="Ion_trans"/>
    <property type="match status" value="1"/>
</dbReference>
<keyword evidence="2" id="KW-0813">Transport</keyword>
<dbReference type="InterPro" id="IPR047871">
    <property type="entry name" value="K_chnl_Slo-like"/>
</dbReference>
<evidence type="ECO:0000256" key="7">
    <source>
        <dbReference type="ARBA" id="ARBA00022989"/>
    </source>
</evidence>
<evidence type="ECO:0000259" key="15">
    <source>
        <dbReference type="Pfam" id="PF22614"/>
    </source>
</evidence>
<accession>T0R3M6</accession>
<feature type="transmembrane region" description="Helical" evidence="12">
    <location>
        <begin position="229"/>
        <end position="251"/>
    </location>
</feature>
<keyword evidence="8" id="KW-0406">Ion transport</keyword>
<evidence type="ECO:0000256" key="6">
    <source>
        <dbReference type="ARBA" id="ARBA00022958"/>
    </source>
</evidence>
<keyword evidence="17" id="KW-1185">Reference proteome</keyword>
<dbReference type="OMA" id="PESHEVP"/>
<evidence type="ECO:0000256" key="4">
    <source>
        <dbReference type="ARBA" id="ARBA00022692"/>
    </source>
</evidence>
<keyword evidence="6" id="KW-0630">Potassium</keyword>
<feature type="transmembrane region" description="Helical" evidence="12">
    <location>
        <begin position="168"/>
        <end position="191"/>
    </location>
</feature>
<evidence type="ECO:0000259" key="14">
    <source>
        <dbReference type="Pfam" id="PF03493"/>
    </source>
</evidence>
<dbReference type="STRING" id="1156394.T0R3M6"/>
<feature type="domain" description="RCK N-terminal" evidence="15">
    <location>
        <begin position="391"/>
        <end position="504"/>
    </location>
</feature>
<name>T0R3M6_SAPDV</name>
<feature type="transmembrane region" description="Helical" evidence="12">
    <location>
        <begin position="326"/>
        <end position="344"/>
    </location>
</feature>
<comment type="subcellular location">
    <subcellularLocation>
        <location evidence="1">Membrane</location>
        <topology evidence="1">Multi-pass membrane protein</topology>
    </subcellularLocation>
</comment>
<feature type="domain" description="Calcium-activated potassium channel BK alpha subunit" evidence="14">
    <location>
        <begin position="533"/>
        <end position="622"/>
    </location>
</feature>
<dbReference type="VEuPathDB" id="FungiDB:SDRG_01998"/>
<dbReference type="RefSeq" id="XP_008605779.1">
    <property type="nucleotide sequence ID" value="XM_008607557.1"/>
</dbReference>
<dbReference type="GO" id="GO:0016020">
    <property type="term" value="C:membrane"/>
    <property type="evidence" value="ECO:0007669"/>
    <property type="project" value="UniProtKB-SubCell"/>
</dbReference>
<sequence length="1089" mass="121606">MKQPGQRGDDNQADEMIETSSRSRVEVSSRSRVEISSRSRVETCDHLEASAHGHHEVEIELATMSSTCGPAYTQLRTPRPSTDASMLPEDDEASRSAGSKMGAARPQASHQLRIDCSSTQYETTPAPDANGLTTDRVYRERSQRGMTLVYAPTIREQLQAHMTSRVGVYLELINTSFSVLCCLFYLFQLYAPTMYDALQIQVVEITLTCYFALHYLVHFYTTEDVWQFVLSMNGVIDVITIVPAFIMFLSTTQNSKALTIFRVFRVFRALRVLRLYRLIRSRKHGYNYEWGVFTFSICAIIFVAAGIFQALEDYPERTRNIEFHDALYFILVTLATIGYGDIVATTTLSEVFVMGLIVAVVTVVPGQLTRLNALHKPRYAHDDAYRGRPKKSHVVVSGHIAHEAFADFLTEFYHPSRGVVDFDVVVLGRDAPSDVMTRLLGNVAYAAKTTYLKGSLMLEKDRSRVHLENAEAVFVLANRQSADHAAEDASTLLQALSVRNYADSTGRRVRTYLQMIADAHHDLSHIIGATQTLHTNRMKDDIVARGTVCPGACALILNLIQSIDEKKYQKHILGPAPWIQEYIGGMSRQIYAIVFSEAFDGHLFQDVARRVYHGFESILLAVYRRDKDEGHPRVCLGPFHKPILEGDIGFVVASSSYVVHQILADYSMLVHNEAEDASSRSRSTSFRHHPLISTNNLLHRQSPLHQRLSQSIRSPTDQGSFGFESVMSLDEAIRHATKKATKSLTQHVVLCGSLRHIVPVIHRLRRMYYQLDGQYPSLVLLCDTAPTPHDFPPDYALPSHVHFVIGSSLRCADLVRVGAPNAKAVLLYPYDSQQHFRNESSTDESSDTTTCLLDYGVVTSLLCLETASDLAHVALNAESAAAQDDLVFYASNRVPLSAVQDHLVCHYPNLNPALFRGTSSIQSMSARLRQHSAAETPESHEVPCVAVLTRGSNIKFCRPRDVHVCADDLPYLAPAYAAGRVFVDSRLDLLLCQAFYNPYITEVIHALAGSESDAPILRLVELPSALVGLTFGDLVLRMLSSDAIVLGLYRCPHKRLGNLLPYVYTSPPRETRLHSKDKVFLLAREATVP</sequence>
<dbReference type="Gene3D" id="3.40.50.720">
    <property type="entry name" value="NAD(P)-binding Rossmann-like Domain"/>
    <property type="match status" value="1"/>
</dbReference>
<dbReference type="InParanoid" id="T0R3M6"/>
<organism evidence="16 17">
    <name type="scientific">Saprolegnia diclina (strain VS20)</name>
    <dbReference type="NCBI Taxonomy" id="1156394"/>
    <lineage>
        <taxon>Eukaryota</taxon>
        <taxon>Sar</taxon>
        <taxon>Stramenopiles</taxon>
        <taxon>Oomycota</taxon>
        <taxon>Saprolegniomycetes</taxon>
        <taxon>Saprolegniales</taxon>
        <taxon>Saprolegniaceae</taxon>
        <taxon>Saprolegnia</taxon>
    </lineage>
</organism>
<feature type="region of interest" description="Disordered" evidence="11">
    <location>
        <begin position="77"/>
        <end position="111"/>
    </location>
</feature>
<dbReference type="OrthoDB" id="69720at2759"/>
<evidence type="ECO:0008006" key="18">
    <source>
        <dbReference type="Google" id="ProtNLM"/>
    </source>
</evidence>
<dbReference type="Gene3D" id="1.20.120.350">
    <property type="entry name" value="Voltage-gated potassium channels. Chain C"/>
    <property type="match status" value="1"/>
</dbReference>
<evidence type="ECO:0000256" key="3">
    <source>
        <dbReference type="ARBA" id="ARBA00022538"/>
    </source>
</evidence>
<dbReference type="EMBL" id="JH767135">
    <property type="protein sequence ID" value="EQC40935.1"/>
    <property type="molecule type" value="Genomic_DNA"/>
</dbReference>
<evidence type="ECO:0000313" key="17">
    <source>
        <dbReference type="Proteomes" id="UP000030762"/>
    </source>
</evidence>